<proteinExistence type="predicted"/>
<protein>
    <submittedName>
        <fullName evidence="1">Uncharacterized protein</fullName>
    </submittedName>
</protein>
<keyword evidence="2" id="KW-1185">Reference proteome</keyword>
<gene>
    <name evidence="1" type="ORF">POSPLADRAFT_1040437</name>
</gene>
<reference evidence="1 2" key="1">
    <citation type="submission" date="2017-04" db="EMBL/GenBank/DDBJ databases">
        <title>Genome Sequence of the Model Brown-Rot Fungus Postia placenta SB12.</title>
        <authorList>
            <consortium name="DOE Joint Genome Institute"/>
            <person name="Gaskell J."/>
            <person name="Kersten P."/>
            <person name="Larrondo L.F."/>
            <person name="Canessa P."/>
            <person name="Martinez D."/>
            <person name="Hibbett D."/>
            <person name="Schmoll M."/>
            <person name="Kubicek C.P."/>
            <person name="Martinez A.T."/>
            <person name="Yadav J."/>
            <person name="Master E."/>
            <person name="Magnuson J.K."/>
            <person name="James T."/>
            <person name="Yaver D."/>
            <person name="Berka R."/>
            <person name="Labutti K."/>
            <person name="Lipzen A."/>
            <person name="Aerts A."/>
            <person name="Barry K."/>
            <person name="Henrissat B."/>
            <person name="Blanchette R."/>
            <person name="Grigoriev I."/>
            <person name="Cullen D."/>
        </authorList>
    </citation>
    <scope>NUCLEOTIDE SEQUENCE [LARGE SCALE GENOMIC DNA]</scope>
    <source>
        <strain evidence="1 2">MAD-698-R-SB12</strain>
    </source>
</reference>
<dbReference type="AlphaFoldDB" id="A0A1X6MYK4"/>
<dbReference type="RefSeq" id="XP_024338116.1">
    <property type="nucleotide sequence ID" value="XM_024477746.1"/>
</dbReference>
<dbReference type="Proteomes" id="UP000194127">
    <property type="component" value="Unassembled WGS sequence"/>
</dbReference>
<evidence type="ECO:0000313" key="1">
    <source>
        <dbReference type="EMBL" id="OSX61322.1"/>
    </source>
</evidence>
<dbReference type="GeneID" id="36322696"/>
<accession>A0A1X6MYK4</accession>
<evidence type="ECO:0000313" key="2">
    <source>
        <dbReference type="Proteomes" id="UP000194127"/>
    </source>
</evidence>
<organism evidence="1 2">
    <name type="scientific">Postia placenta MAD-698-R-SB12</name>
    <dbReference type="NCBI Taxonomy" id="670580"/>
    <lineage>
        <taxon>Eukaryota</taxon>
        <taxon>Fungi</taxon>
        <taxon>Dikarya</taxon>
        <taxon>Basidiomycota</taxon>
        <taxon>Agaricomycotina</taxon>
        <taxon>Agaricomycetes</taxon>
        <taxon>Polyporales</taxon>
        <taxon>Adustoporiaceae</taxon>
        <taxon>Rhodonia</taxon>
    </lineage>
</organism>
<name>A0A1X6MYK4_9APHY</name>
<sequence>MGETSRRRWGRICVFILEYISDCARRVRHLTIDLHRSEVLMALGYLATLLRETNSLRSVSLSLADVVSE</sequence>
<dbReference type="EMBL" id="KZ110599">
    <property type="protein sequence ID" value="OSX61322.1"/>
    <property type="molecule type" value="Genomic_DNA"/>
</dbReference>